<sequence length="113" mass="12394">MSLCIAVAAWRANWKRLLFFVACYSAISAAVILSPRPLGAVLRITLLYVWLTRCFKPQGLRPLTSGGTNIPIIIRGNGGGSRHAQEESSDEYLGALQPRVTESMYVLMTSLPL</sequence>
<evidence type="ECO:0000313" key="1">
    <source>
        <dbReference type="EMBL" id="TBU56536.1"/>
    </source>
</evidence>
<accession>A0A4Q9PQE2</accession>
<dbReference type="EMBL" id="ML145150">
    <property type="protein sequence ID" value="TBU56536.1"/>
    <property type="molecule type" value="Genomic_DNA"/>
</dbReference>
<dbReference type="AlphaFoldDB" id="A0A4Q9PQE2"/>
<gene>
    <name evidence="1" type="ORF">BD310DRAFT_611498</name>
</gene>
<dbReference type="Proteomes" id="UP000292082">
    <property type="component" value="Unassembled WGS sequence"/>
</dbReference>
<evidence type="ECO:0000313" key="2">
    <source>
        <dbReference type="Proteomes" id="UP000292082"/>
    </source>
</evidence>
<keyword evidence="2" id="KW-1185">Reference proteome</keyword>
<organism evidence="1 2">
    <name type="scientific">Dichomitus squalens</name>
    <dbReference type="NCBI Taxonomy" id="114155"/>
    <lineage>
        <taxon>Eukaryota</taxon>
        <taxon>Fungi</taxon>
        <taxon>Dikarya</taxon>
        <taxon>Basidiomycota</taxon>
        <taxon>Agaricomycotina</taxon>
        <taxon>Agaricomycetes</taxon>
        <taxon>Polyporales</taxon>
        <taxon>Polyporaceae</taxon>
        <taxon>Dichomitus</taxon>
    </lineage>
</organism>
<name>A0A4Q9PQE2_9APHY</name>
<protein>
    <submittedName>
        <fullName evidence="1">Uncharacterized protein</fullName>
    </submittedName>
</protein>
<reference evidence="1 2" key="1">
    <citation type="submission" date="2019-01" db="EMBL/GenBank/DDBJ databases">
        <title>Draft genome sequences of three monokaryotic isolates of the white-rot basidiomycete fungus Dichomitus squalens.</title>
        <authorList>
            <consortium name="DOE Joint Genome Institute"/>
            <person name="Lopez S.C."/>
            <person name="Andreopoulos B."/>
            <person name="Pangilinan J."/>
            <person name="Lipzen A."/>
            <person name="Riley R."/>
            <person name="Ahrendt S."/>
            <person name="Ng V."/>
            <person name="Barry K."/>
            <person name="Daum C."/>
            <person name="Grigoriev I.V."/>
            <person name="Hilden K.S."/>
            <person name="Makela M.R."/>
            <person name="de Vries R.P."/>
        </authorList>
    </citation>
    <scope>NUCLEOTIDE SEQUENCE [LARGE SCALE GENOMIC DNA]</scope>
    <source>
        <strain evidence="1 2">CBS 464.89</strain>
    </source>
</reference>
<proteinExistence type="predicted"/>